<comment type="caution">
    <text evidence="9">The sequence shown here is derived from an EMBL/GenBank/DDBJ whole genome shotgun (WGS) entry which is preliminary data.</text>
</comment>
<dbReference type="GeneID" id="39591833"/>
<reference evidence="9 10" key="1">
    <citation type="submission" date="2018-11" db="EMBL/GenBank/DDBJ databases">
        <title>Genome sequence of Apiotrichum porosum DSM 27194.</title>
        <authorList>
            <person name="Aliyu H."/>
            <person name="Gorte O."/>
            <person name="Ochsenreither K."/>
        </authorList>
    </citation>
    <scope>NUCLEOTIDE SEQUENCE [LARGE SCALE GENOMIC DNA]</scope>
    <source>
        <strain evidence="9 10">DSM 27194</strain>
    </source>
</reference>
<evidence type="ECO:0000256" key="1">
    <source>
        <dbReference type="ARBA" id="ARBA00001445"/>
    </source>
</evidence>
<dbReference type="PANTHER" id="PTHR33307:SF6">
    <property type="entry name" value="ALPHA-RHAMNOSIDASE (EUROFUNG)-RELATED"/>
    <property type="match status" value="1"/>
</dbReference>
<feature type="region of interest" description="Disordered" evidence="4">
    <location>
        <begin position="876"/>
        <end position="897"/>
    </location>
</feature>
<feature type="domain" description="Alpha-L-rhamnosidase concanavalin-like" evidence="5">
    <location>
        <begin position="309"/>
        <end position="408"/>
    </location>
</feature>
<feature type="domain" description="Bacterial alpha-L-rhamnosidase N-terminal" evidence="6">
    <location>
        <begin position="147"/>
        <end position="298"/>
    </location>
</feature>
<gene>
    <name evidence="9" type="ORF">EHS24_007290</name>
</gene>
<keyword evidence="3" id="KW-0378">Hydrolase</keyword>
<dbReference type="Pfam" id="PF25788">
    <property type="entry name" value="Ig_Rha78A_N"/>
    <property type="match status" value="1"/>
</dbReference>
<protein>
    <recommendedName>
        <fullName evidence="2">alpha-L-rhamnosidase</fullName>
        <ecNumber evidence="2">3.2.1.40</ecNumber>
    </recommendedName>
</protein>
<dbReference type="EMBL" id="RSCE01000005">
    <property type="protein sequence ID" value="RSH82323.1"/>
    <property type="molecule type" value="Genomic_DNA"/>
</dbReference>
<dbReference type="Gene3D" id="1.50.10.10">
    <property type="match status" value="1"/>
</dbReference>
<dbReference type="OrthoDB" id="10036721at2759"/>
<dbReference type="PANTHER" id="PTHR33307">
    <property type="entry name" value="ALPHA-RHAMNOSIDASE (EUROFUNG)"/>
    <property type="match status" value="1"/>
</dbReference>
<evidence type="ECO:0000313" key="9">
    <source>
        <dbReference type="EMBL" id="RSH82323.1"/>
    </source>
</evidence>
<organism evidence="9 10">
    <name type="scientific">Apiotrichum porosum</name>
    <dbReference type="NCBI Taxonomy" id="105984"/>
    <lineage>
        <taxon>Eukaryota</taxon>
        <taxon>Fungi</taxon>
        <taxon>Dikarya</taxon>
        <taxon>Basidiomycota</taxon>
        <taxon>Agaricomycotina</taxon>
        <taxon>Tremellomycetes</taxon>
        <taxon>Trichosporonales</taxon>
        <taxon>Trichosporonaceae</taxon>
        <taxon>Apiotrichum</taxon>
    </lineage>
</organism>
<evidence type="ECO:0000313" key="10">
    <source>
        <dbReference type="Proteomes" id="UP000279236"/>
    </source>
</evidence>
<dbReference type="Pfam" id="PF08531">
    <property type="entry name" value="Bac_rhamnosid_N"/>
    <property type="match status" value="1"/>
</dbReference>
<sequence length="897" mass="100427">MAVAIAALQAENHESGFAIAHSRPRLSWRFASSSVRNWTQVAYDVVIIRDNKEESYHVQSSLNVLVPWPSSPLVSRERAGVKVRAIGSDGTASAWATMRIEVALLDRSDWQAEMISRSPVPVEEPKRPFQLRSTFHLSSLPTPDTPVRLYATAFGIYDVTINSRRVGDQVLTPGWQSYNHRLAYQTFDARNYLCKGSNEIVVELGEGWFAGRLGKTTRNIWGERLGWMGQLEIGGQVVLRSQEDRWTWGFGQVVESEIYNGEVVDTSLPLIGPAQGPAERLASPKARLVSPDAPPIRRVMEIKPIQLITTPSGAKILDFGQNLVGWLRLERDVAVESNGEGDIVLRHAEVLEQHELGVRPLRTAMCRDIIRGGGTKGWQVRFTFHGFRYAEVTGIADLSLSDFTAIVVASDLRRTGTFASSHKEINQLHQNVVWGMRGNFVSIPTDCPQRDERLGWTGDIQVFAPTANFLFDTDAFLGDWLKDVAAEQELYDGVPPIFVPWTPPPKEAVNPLGGHRPRPHAIWADLVALTPWDLHMAFGDRQILERQFDSMMMWLDKGLPRNELGMWSESVAQYGDWLDPKAPPQYPAHGRTDFLLAANAYLVHVTSLVARIARLIGRPTEADRYQADFERLRVLFQKEYVTPNGRLASDTQTALTLALKLDLLDKSQRAHAAKRLDWLIRWDFFKISTGFAGTPLLLHALAENGLLHLAYRMLQEKDCPSWLYSVGMGATTIVRIFSRRRLYPDLQWERWDSQLPDGRINPGQMTSFNHYALGSVAAFLHAVVGGLAPAAPGWKRALVHPQPGGTVTSASTAFESRYGPYRVNWKLLGHGSHKTRKMMVEVHVPPNGEAQVLLPGVDEVVGSGRWDWTVDWATDQRWPPVGTPGPQSTKIPDQFVS</sequence>
<feature type="domain" description="Alpha-L-rhamnosidase C-terminal" evidence="8">
    <location>
        <begin position="786"/>
        <end position="861"/>
    </location>
</feature>
<evidence type="ECO:0000256" key="4">
    <source>
        <dbReference type="SAM" id="MobiDB-lite"/>
    </source>
</evidence>
<dbReference type="Proteomes" id="UP000279236">
    <property type="component" value="Unassembled WGS sequence"/>
</dbReference>
<accession>A0A427XU09</accession>
<dbReference type="RefSeq" id="XP_028476555.1">
    <property type="nucleotide sequence ID" value="XM_028622662.1"/>
</dbReference>
<comment type="catalytic activity">
    <reaction evidence="1">
        <text>Hydrolysis of terminal non-reducing alpha-L-rhamnose residues in alpha-L-rhamnosides.</text>
        <dbReference type="EC" id="3.2.1.40"/>
    </reaction>
</comment>
<dbReference type="Pfam" id="PF17390">
    <property type="entry name" value="Bac_rhamnosid_C"/>
    <property type="match status" value="1"/>
</dbReference>
<evidence type="ECO:0000259" key="6">
    <source>
        <dbReference type="Pfam" id="PF08531"/>
    </source>
</evidence>
<keyword evidence="10" id="KW-1185">Reference proteome</keyword>
<dbReference type="InterPro" id="IPR013783">
    <property type="entry name" value="Ig-like_fold"/>
</dbReference>
<evidence type="ECO:0000259" key="8">
    <source>
        <dbReference type="Pfam" id="PF17390"/>
    </source>
</evidence>
<dbReference type="AlphaFoldDB" id="A0A427XU09"/>
<dbReference type="InterPro" id="IPR008902">
    <property type="entry name" value="Rhamnosid_concanavalin"/>
</dbReference>
<evidence type="ECO:0000259" key="7">
    <source>
        <dbReference type="Pfam" id="PF17389"/>
    </source>
</evidence>
<dbReference type="InterPro" id="IPR016007">
    <property type="entry name" value="Alpha_rhamnosid"/>
</dbReference>
<dbReference type="Gene3D" id="2.60.120.260">
    <property type="entry name" value="Galactose-binding domain-like"/>
    <property type="match status" value="2"/>
</dbReference>
<dbReference type="InterPro" id="IPR013737">
    <property type="entry name" value="Bac_rhamnosid_N"/>
</dbReference>
<name>A0A427XU09_9TREE</name>
<dbReference type="GO" id="GO:0005975">
    <property type="term" value="P:carbohydrate metabolic process"/>
    <property type="evidence" value="ECO:0007669"/>
    <property type="project" value="InterPro"/>
</dbReference>
<dbReference type="Gene3D" id="2.60.40.10">
    <property type="entry name" value="Immunoglobulins"/>
    <property type="match status" value="1"/>
</dbReference>
<dbReference type="InterPro" id="IPR012341">
    <property type="entry name" value="6hp_glycosidase-like_sf"/>
</dbReference>
<dbReference type="GO" id="GO:0030596">
    <property type="term" value="F:alpha-L-rhamnosidase activity"/>
    <property type="evidence" value="ECO:0007669"/>
    <property type="project" value="UniProtKB-EC"/>
</dbReference>
<proteinExistence type="predicted"/>
<dbReference type="InterPro" id="IPR035396">
    <property type="entry name" value="Bac_rhamnosid6H"/>
</dbReference>
<evidence type="ECO:0000256" key="2">
    <source>
        <dbReference type="ARBA" id="ARBA00012652"/>
    </source>
</evidence>
<dbReference type="Pfam" id="PF05592">
    <property type="entry name" value="Bac_rhamnosid"/>
    <property type="match status" value="1"/>
</dbReference>
<dbReference type="Pfam" id="PF17389">
    <property type="entry name" value="Bac_rhamnosid6H"/>
    <property type="match status" value="1"/>
</dbReference>
<dbReference type="Gene3D" id="2.60.420.10">
    <property type="entry name" value="Maltose phosphorylase, domain 3"/>
    <property type="match status" value="1"/>
</dbReference>
<dbReference type="InterPro" id="IPR035398">
    <property type="entry name" value="Bac_rhamnosid_C"/>
</dbReference>
<feature type="compositionally biased region" description="Polar residues" evidence="4">
    <location>
        <begin position="885"/>
        <end position="897"/>
    </location>
</feature>
<evidence type="ECO:0000256" key="3">
    <source>
        <dbReference type="ARBA" id="ARBA00022801"/>
    </source>
</evidence>
<dbReference type="EC" id="3.2.1.40" evidence="2"/>
<evidence type="ECO:0000259" key="5">
    <source>
        <dbReference type="Pfam" id="PF05592"/>
    </source>
</evidence>
<dbReference type="InterPro" id="IPR008928">
    <property type="entry name" value="6-hairpin_glycosidase_sf"/>
</dbReference>
<dbReference type="SUPFAM" id="SSF48208">
    <property type="entry name" value="Six-hairpin glycosidases"/>
    <property type="match status" value="1"/>
</dbReference>
<feature type="domain" description="Alpha-L-rhamnosidase six-hairpin glycosidase" evidence="7">
    <location>
        <begin position="413"/>
        <end position="784"/>
    </location>
</feature>